<dbReference type="CDD" id="cd01949">
    <property type="entry name" value="GGDEF"/>
    <property type="match status" value="1"/>
</dbReference>
<dbReference type="GO" id="GO:0071732">
    <property type="term" value="P:cellular response to nitric oxide"/>
    <property type="evidence" value="ECO:0007669"/>
    <property type="project" value="UniProtKB-ARBA"/>
</dbReference>
<dbReference type="PANTHER" id="PTHR44757:SF2">
    <property type="entry name" value="BIOFILM ARCHITECTURE MAINTENANCE PROTEIN MBAA"/>
    <property type="match status" value="1"/>
</dbReference>
<feature type="domain" description="PAC" evidence="3">
    <location>
        <begin position="92"/>
        <end position="144"/>
    </location>
</feature>
<evidence type="ECO:0000259" key="5">
    <source>
        <dbReference type="PROSITE" id="PS50887"/>
    </source>
</evidence>
<dbReference type="InterPro" id="IPR000014">
    <property type="entry name" value="PAS"/>
</dbReference>
<dbReference type="InterPro" id="IPR035965">
    <property type="entry name" value="PAS-like_dom_sf"/>
</dbReference>
<dbReference type="InterPro" id="IPR035919">
    <property type="entry name" value="EAL_sf"/>
</dbReference>
<dbReference type="NCBIfam" id="TIGR00229">
    <property type="entry name" value="sensory_box"/>
    <property type="match status" value="1"/>
</dbReference>
<dbReference type="Gene3D" id="3.20.20.450">
    <property type="entry name" value="EAL domain"/>
    <property type="match status" value="1"/>
</dbReference>
<protein>
    <submittedName>
        <fullName evidence="6">Diguanylate cyclase</fullName>
    </submittedName>
</protein>
<dbReference type="NCBIfam" id="TIGR00254">
    <property type="entry name" value="GGDEF"/>
    <property type="match status" value="1"/>
</dbReference>
<dbReference type="Pfam" id="PF13426">
    <property type="entry name" value="PAS_9"/>
    <property type="match status" value="1"/>
</dbReference>
<accession>A0A133XJV6</accession>
<dbReference type="PROSITE" id="PS50113">
    <property type="entry name" value="PAC"/>
    <property type="match status" value="1"/>
</dbReference>
<evidence type="ECO:0000313" key="7">
    <source>
        <dbReference type="Proteomes" id="UP000070186"/>
    </source>
</evidence>
<dbReference type="GO" id="GO:0071111">
    <property type="term" value="F:cyclic-guanylate-specific phosphodiesterase activity"/>
    <property type="evidence" value="ECO:0007669"/>
    <property type="project" value="UniProtKB-EC"/>
</dbReference>
<dbReference type="SUPFAM" id="SSF55785">
    <property type="entry name" value="PYP-like sensor domain (PAS domain)"/>
    <property type="match status" value="1"/>
</dbReference>
<evidence type="ECO:0000259" key="4">
    <source>
        <dbReference type="PROSITE" id="PS50883"/>
    </source>
</evidence>
<dbReference type="InterPro" id="IPR029787">
    <property type="entry name" value="Nucleotide_cyclase"/>
</dbReference>
<proteinExistence type="predicted"/>
<dbReference type="PROSITE" id="PS50883">
    <property type="entry name" value="EAL"/>
    <property type="match status" value="1"/>
</dbReference>
<dbReference type="AlphaFoldDB" id="A0A133XJV6"/>
<dbReference type="SUPFAM" id="SSF55073">
    <property type="entry name" value="Nucleotide cyclase"/>
    <property type="match status" value="1"/>
</dbReference>
<dbReference type="InterPro" id="IPR000160">
    <property type="entry name" value="GGDEF_dom"/>
</dbReference>
<dbReference type="EMBL" id="LODL01000019">
    <property type="protein sequence ID" value="KXB31211.1"/>
    <property type="molecule type" value="Genomic_DNA"/>
</dbReference>
<dbReference type="PANTHER" id="PTHR44757">
    <property type="entry name" value="DIGUANYLATE CYCLASE DGCP"/>
    <property type="match status" value="1"/>
</dbReference>
<dbReference type="SMART" id="SM00052">
    <property type="entry name" value="EAL"/>
    <property type="match status" value="1"/>
</dbReference>
<dbReference type="InterPro" id="IPR052155">
    <property type="entry name" value="Biofilm_reg_signaling"/>
</dbReference>
<dbReference type="Gene3D" id="3.30.70.270">
    <property type="match status" value="1"/>
</dbReference>
<feature type="domain" description="EAL" evidence="4">
    <location>
        <begin position="318"/>
        <end position="572"/>
    </location>
</feature>
<dbReference type="Pfam" id="PF00990">
    <property type="entry name" value="GGDEF"/>
    <property type="match status" value="1"/>
</dbReference>
<dbReference type="FunFam" id="3.20.20.450:FF:000001">
    <property type="entry name" value="Cyclic di-GMP phosphodiesterase yahA"/>
    <property type="match status" value="1"/>
</dbReference>
<organism evidence="6 7">
    <name type="scientific">Dechloromonas denitrificans</name>
    <dbReference type="NCBI Taxonomy" id="281362"/>
    <lineage>
        <taxon>Bacteria</taxon>
        <taxon>Pseudomonadati</taxon>
        <taxon>Pseudomonadota</taxon>
        <taxon>Betaproteobacteria</taxon>
        <taxon>Rhodocyclales</taxon>
        <taxon>Azonexaceae</taxon>
        <taxon>Dechloromonas</taxon>
    </lineage>
</organism>
<evidence type="ECO:0000256" key="1">
    <source>
        <dbReference type="ARBA" id="ARBA00051114"/>
    </source>
</evidence>
<dbReference type="SMART" id="SM00086">
    <property type="entry name" value="PAC"/>
    <property type="match status" value="1"/>
</dbReference>
<feature type="domain" description="PAS" evidence="2">
    <location>
        <begin position="19"/>
        <end position="65"/>
    </location>
</feature>
<gene>
    <name evidence="6" type="ORF">AT959_07915</name>
</gene>
<dbReference type="Pfam" id="PF00563">
    <property type="entry name" value="EAL"/>
    <property type="match status" value="1"/>
</dbReference>
<dbReference type="InterPro" id="IPR043128">
    <property type="entry name" value="Rev_trsase/Diguanyl_cyclase"/>
</dbReference>
<dbReference type="PROSITE" id="PS50112">
    <property type="entry name" value="PAS"/>
    <property type="match status" value="1"/>
</dbReference>
<dbReference type="SUPFAM" id="SSF141868">
    <property type="entry name" value="EAL domain-like"/>
    <property type="match status" value="1"/>
</dbReference>
<dbReference type="PROSITE" id="PS50887">
    <property type="entry name" value="GGDEF"/>
    <property type="match status" value="1"/>
</dbReference>
<dbReference type="Proteomes" id="UP000070186">
    <property type="component" value="Unassembled WGS sequence"/>
</dbReference>
<comment type="catalytic activity">
    <reaction evidence="1">
        <text>3',3'-c-di-GMP + H2O = 5'-phosphoguanylyl(3'-&gt;5')guanosine + H(+)</text>
        <dbReference type="Rhea" id="RHEA:24902"/>
        <dbReference type="ChEBI" id="CHEBI:15377"/>
        <dbReference type="ChEBI" id="CHEBI:15378"/>
        <dbReference type="ChEBI" id="CHEBI:58754"/>
        <dbReference type="ChEBI" id="CHEBI:58805"/>
        <dbReference type="EC" id="3.1.4.52"/>
    </reaction>
    <physiologicalReaction direction="left-to-right" evidence="1">
        <dbReference type="Rhea" id="RHEA:24903"/>
    </physiologicalReaction>
</comment>
<keyword evidence="7" id="KW-1185">Reference proteome</keyword>
<reference evidence="6 7" key="1">
    <citation type="submission" date="2015-12" db="EMBL/GenBank/DDBJ databases">
        <title>Nitrous oxide reduction kinetics distinguish bacteria harboring typical versus atypical NosZ.</title>
        <authorList>
            <person name="Yoon S."/>
            <person name="Nissen S."/>
            <person name="Park D."/>
            <person name="Sanford R.A."/>
            <person name="Loeffler F.E."/>
        </authorList>
    </citation>
    <scope>NUCLEOTIDE SEQUENCE [LARGE SCALE GENOMIC DNA]</scope>
    <source>
        <strain evidence="6 7">ATCC BAA-841</strain>
    </source>
</reference>
<evidence type="ECO:0000313" key="6">
    <source>
        <dbReference type="EMBL" id="KXB31211.1"/>
    </source>
</evidence>
<dbReference type="STRING" id="281362.AT959_07915"/>
<dbReference type="Gene3D" id="3.30.450.20">
    <property type="entry name" value="PAS domain"/>
    <property type="match status" value="1"/>
</dbReference>
<evidence type="ECO:0000259" key="2">
    <source>
        <dbReference type="PROSITE" id="PS50112"/>
    </source>
</evidence>
<evidence type="ECO:0000259" key="3">
    <source>
        <dbReference type="PROSITE" id="PS50113"/>
    </source>
</evidence>
<dbReference type="SMART" id="SM00267">
    <property type="entry name" value="GGDEF"/>
    <property type="match status" value="1"/>
</dbReference>
<sequence>MTVFGTSQDVTGQYQMESQMQLLASAFQYSGEAILITDHENRIVTVNPAFSRLTGYLPAEAIGRNPRFLSAGRTTREEYQEMWQTIQARGFWQGEIWDRRKDGGIYPKWMSVSVIRDDDDGIRYYVAHFTDVSAEREAEAQLQHIAHHDMLTGLLNRLSLAGRLEQALAAARREGGRVALLFIDLDRFKVINDTLGHHVGDELLIAVAGRLREAVRDSDVVARLGGDEFVVMLTGMEHSGSAAMIAEKLILSVGDPYVIEGHDLYTTPSIGIAIFPIDGDDGQTLMKNADAAMYHAKAAGRNNFQFFDSRMNDAALERLKIEHSLRHALSRNEFLLHFQPVIDVASGRVDGVEALIRWLHPEQGIIPPGRFIGIAEETGLIQPLGDWVFWTACRQLAEFKAVGLSGLKMSINISAMQLRNGNLPVLAKGAIEAFGLDPATLIFEVTESVAMHQPEETVRILDQLHAMGIGLAIDDFGTGYSSLSYLRMFPIHHLKLDRSFVQEIGQGPDSWVICDATIGLAHNLGLKLVAEGVETQEQFDYLRLQGCDLVQGFLHSRPLPADEVIAFIRQRNG</sequence>
<dbReference type="FunFam" id="3.30.70.270:FF:000001">
    <property type="entry name" value="Diguanylate cyclase domain protein"/>
    <property type="match status" value="1"/>
</dbReference>
<dbReference type="SMART" id="SM00091">
    <property type="entry name" value="PAS"/>
    <property type="match status" value="1"/>
</dbReference>
<dbReference type="InterPro" id="IPR001633">
    <property type="entry name" value="EAL_dom"/>
</dbReference>
<dbReference type="InterPro" id="IPR001610">
    <property type="entry name" value="PAC"/>
</dbReference>
<feature type="domain" description="GGDEF" evidence="5">
    <location>
        <begin position="176"/>
        <end position="309"/>
    </location>
</feature>
<dbReference type="CDD" id="cd00130">
    <property type="entry name" value="PAS"/>
    <property type="match status" value="1"/>
</dbReference>
<dbReference type="CDD" id="cd01948">
    <property type="entry name" value="EAL"/>
    <property type="match status" value="1"/>
</dbReference>
<dbReference type="InterPro" id="IPR000700">
    <property type="entry name" value="PAS-assoc_C"/>
</dbReference>
<name>A0A133XJV6_9RHOO</name>
<comment type="caution">
    <text evidence="6">The sequence shown here is derived from an EMBL/GenBank/DDBJ whole genome shotgun (WGS) entry which is preliminary data.</text>
</comment>